<keyword evidence="3" id="KW-0862">Zinc</keyword>
<evidence type="ECO:0000256" key="3">
    <source>
        <dbReference type="ARBA" id="ARBA00022771"/>
    </source>
</evidence>
<evidence type="ECO:0000259" key="6">
    <source>
        <dbReference type="PROSITE" id="PS51795"/>
    </source>
</evidence>
<feature type="compositionally biased region" description="Polar residues" evidence="5">
    <location>
        <begin position="8"/>
        <end position="27"/>
    </location>
</feature>
<organism evidence="7 8">
    <name type="scientific">Penstemon smallii</name>
    <dbReference type="NCBI Taxonomy" id="265156"/>
    <lineage>
        <taxon>Eukaryota</taxon>
        <taxon>Viridiplantae</taxon>
        <taxon>Streptophyta</taxon>
        <taxon>Embryophyta</taxon>
        <taxon>Tracheophyta</taxon>
        <taxon>Spermatophyta</taxon>
        <taxon>Magnoliopsida</taxon>
        <taxon>eudicotyledons</taxon>
        <taxon>Gunneridae</taxon>
        <taxon>Pentapetalae</taxon>
        <taxon>asterids</taxon>
        <taxon>lamiids</taxon>
        <taxon>Lamiales</taxon>
        <taxon>Plantaginaceae</taxon>
        <taxon>Cheloneae</taxon>
        <taxon>Penstemon</taxon>
    </lineage>
</organism>
<dbReference type="GO" id="GO:0008270">
    <property type="term" value="F:zinc ion binding"/>
    <property type="evidence" value="ECO:0007669"/>
    <property type="project" value="UniProtKB-KW"/>
</dbReference>
<keyword evidence="8" id="KW-1185">Reference proteome</keyword>
<dbReference type="InterPro" id="IPR044533">
    <property type="entry name" value="FLZ1/2/3"/>
</dbReference>
<feature type="domain" description="FLZ-type" evidence="6">
    <location>
        <begin position="65"/>
        <end position="109"/>
    </location>
</feature>
<comment type="caution">
    <text evidence="7">The sequence shown here is derived from an EMBL/GenBank/DDBJ whole genome shotgun (WGS) entry which is preliminary data.</text>
</comment>
<comment type="similarity">
    <text evidence="1">Belongs to the FLZ family.</text>
</comment>
<dbReference type="PANTHER" id="PTHR46057">
    <property type="entry name" value="FCS-LIKE ZINC FINGER 1-RELATED"/>
    <property type="match status" value="1"/>
</dbReference>
<dbReference type="EMBL" id="JBJXBP010000005">
    <property type="protein sequence ID" value="KAL3827980.1"/>
    <property type="molecule type" value="Genomic_DNA"/>
</dbReference>
<keyword evidence="2" id="KW-0479">Metal-binding</keyword>
<evidence type="ECO:0000256" key="5">
    <source>
        <dbReference type="SAM" id="MobiDB-lite"/>
    </source>
</evidence>
<name>A0ABD3SUF2_9LAMI</name>
<protein>
    <recommendedName>
        <fullName evidence="6">FLZ-type domain-containing protein</fullName>
    </recommendedName>
</protein>
<dbReference type="Proteomes" id="UP001634393">
    <property type="component" value="Unassembled WGS sequence"/>
</dbReference>
<dbReference type="PANTHER" id="PTHR46057:SF54">
    <property type="entry name" value="FCS-LIKE ZINC FINGER 16"/>
    <property type="match status" value="1"/>
</dbReference>
<evidence type="ECO:0000256" key="1">
    <source>
        <dbReference type="ARBA" id="ARBA00009374"/>
    </source>
</evidence>
<dbReference type="PROSITE" id="PS51795">
    <property type="entry name" value="ZF_FLZ"/>
    <property type="match status" value="1"/>
</dbReference>
<evidence type="ECO:0000256" key="2">
    <source>
        <dbReference type="ARBA" id="ARBA00022723"/>
    </source>
</evidence>
<reference evidence="7 8" key="1">
    <citation type="submission" date="2024-12" db="EMBL/GenBank/DDBJ databases">
        <title>The unique morphological basis and parallel evolutionary history of personate flowers in Penstemon.</title>
        <authorList>
            <person name="Depatie T.H."/>
            <person name="Wessinger C.A."/>
        </authorList>
    </citation>
    <scope>NUCLEOTIDE SEQUENCE [LARGE SCALE GENOMIC DNA]</scope>
    <source>
        <strain evidence="7">WTNN_2</strain>
        <tissue evidence="7">Leaf</tissue>
    </source>
</reference>
<feature type="region of interest" description="Disordered" evidence="5">
    <location>
        <begin position="1"/>
        <end position="42"/>
    </location>
</feature>
<dbReference type="Pfam" id="PF04570">
    <property type="entry name" value="zf-FLZ"/>
    <property type="match status" value="1"/>
</dbReference>
<accession>A0ABD3SUF2</accession>
<keyword evidence="3" id="KW-0863">Zinc-finger</keyword>
<evidence type="ECO:0000313" key="7">
    <source>
        <dbReference type="EMBL" id="KAL3827980.1"/>
    </source>
</evidence>
<proteinExistence type="inferred from homology"/>
<dbReference type="AlphaFoldDB" id="A0ABD3SUF2"/>
<gene>
    <name evidence="7" type="ORF">ACJIZ3_016782</name>
</gene>
<feature type="zinc finger region" description="FLZ-type" evidence="4">
    <location>
        <begin position="65"/>
        <end position="109"/>
    </location>
</feature>
<dbReference type="InterPro" id="IPR007650">
    <property type="entry name" value="Zf-FLZ_dom"/>
</dbReference>
<evidence type="ECO:0000256" key="4">
    <source>
        <dbReference type="PROSITE-ProRule" id="PRU01131"/>
    </source>
</evidence>
<evidence type="ECO:0000313" key="8">
    <source>
        <dbReference type="Proteomes" id="UP001634393"/>
    </source>
</evidence>
<sequence length="114" mass="12373">MSVKRNRPGSSSSHLATPTRIGTSSATPAKIMKAESSADSSRAKNIFTVASPETIGAPDQMKSDGFLERCHFCKKRIAQNSEIFMYSDLCAFCSAECRDNQIALDQSAEKHPEG</sequence>